<comment type="caution">
    <text evidence="7">The sequence shown here is derived from an EMBL/GenBank/DDBJ whole genome shotgun (WGS) entry which is preliminary data.</text>
</comment>
<accession>A0A8H3NC49</accession>
<feature type="domain" description="Helicase C-terminal" evidence="6">
    <location>
        <begin position="940"/>
        <end position="1099"/>
    </location>
</feature>
<dbReference type="PROSITE" id="PS51375">
    <property type="entry name" value="PPR"/>
    <property type="match status" value="1"/>
</dbReference>
<dbReference type="FunFam" id="3.40.50.300:FF:002142">
    <property type="entry name" value="ATP-dependent DNA helicase"/>
    <property type="match status" value="1"/>
</dbReference>
<dbReference type="AlphaFoldDB" id="A0A8H3NC49"/>
<dbReference type="FunFam" id="1.25.40.10:FF:000701">
    <property type="entry name" value="Pentatricopeptide repeat protein (AFU_orthologue AFUA_4G07240)"/>
    <property type="match status" value="1"/>
</dbReference>
<evidence type="ECO:0000313" key="8">
    <source>
        <dbReference type="Proteomes" id="UP000465221"/>
    </source>
</evidence>
<dbReference type="Proteomes" id="UP000465221">
    <property type="component" value="Unassembled WGS sequence"/>
</dbReference>
<dbReference type="EC" id="5.6.2.4" evidence="3"/>
<proteinExistence type="inferred from homology"/>
<dbReference type="InterPro" id="IPR001650">
    <property type="entry name" value="Helicase_C-like"/>
</dbReference>
<dbReference type="Gene3D" id="1.25.40.10">
    <property type="entry name" value="Tetratricopeptide repeat domain"/>
    <property type="match status" value="1"/>
</dbReference>
<evidence type="ECO:0000313" key="7">
    <source>
        <dbReference type="EMBL" id="GFF28561.1"/>
    </source>
</evidence>
<feature type="compositionally biased region" description="Basic and acidic residues" evidence="5">
    <location>
        <begin position="167"/>
        <end position="176"/>
    </location>
</feature>
<gene>
    <name evidence="7" type="ORF">IFM46972_02385</name>
</gene>
<dbReference type="PANTHER" id="PTHR13710:SF152">
    <property type="entry name" value="ATP-DEPENDENT DNA HELICASE Q5"/>
    <property type="match status" value="1"/>
</dbReference>
<dbReference type="InterPro" id="IPR002885">
    <property type="entry name" value="PPR_rpt"/>
</dbReference>
<evidence type="ECO:0000256" key="2">
    <source>
        <dbReference type="ARBA" id="ARBA00034617"/>
    </source>
</evidence>
<feature type="region of interest" description="Disordered" evidence="5">
    <location>
        <begin position="656"/>
        <end position="722"/>
    </location>
</feature>
<comment type="catalytic activity">
    <reaction evidence="2">
        <text>Couples ATP hydrolysis with the unwinding of duplex DNA by translocating in the 3'-5' direction.</text>
        <dbReference type="EC" id="5.6.2.4"/>
    </reaction>
</comment>
<dbReference type="InterPro" id="IPR011990">
    <property type="entry name" value="TPR-like_helical_dom_sf"/>
</dbReference>
<evidence type="ECO:0000256" key="1">
    <source>
        <dbReference type="ARBA" id="ARBA00005446"/>
    </source>
</evidence>
<dbReference type="PROSITE" id="PS51194">
    <property type="entry name" value="HELICASE_CTER"/>
    <property type="match status" value="1"/>
</dbReference>
<dbReference type="GO" id="GO:0009378">
    <property type="term" value="F:four-way junction helicase activity"/>
    <property type="evidence" value="ECO:0007669"/>
    <property type="project" value="TreeGrafter"/>
</dbReference>
<name>A0A8H3NC49_9EURO</name>
<dbReference type="Pfam" id="PF16124">
    <property type="entry name" value="RecQ_Zn_bind"/>
    <property type="match status" value="1"/>
</dbReference>
<organism evidence="7 8">
    <name type="scientific">Aspergillus udagawae</name>
    <dbReference type="NCBI Taxonomy" id="91492"/>
    <lineage>
        <taxon>Eukaryota</taxon>
        <taxon>Fungi</taxon>
        <taxon>Dikarya</taxon>
        <taxon>Ascomycota</taxon>
        <taxon>Pezizomycotina</taxon>
        <taxon>Eurotiomycetes</taxon>
        <taxon>Eurotiomycetidae</taxon>
        <taxon>Eurotiales</taxon>
        <taxon>Aspergillaceae</taxon>
        <taxon>Aspergillus</taxon>
        <taxon>Aspergillus subgen. Fumigati</taxon>
    </lineage>
</organism>
<evidence type="ECO:0000259" key="6">
    <source>
        <dbReference type="PROSITE" id="PS51194"/>
    </source>
</evidence>
<dbReference type="GO" id="GO:0005634">
    <property type="term" value="C:nucleus"/>
    <property type="evidence" value="ECO:0007669"/>
    <property type="project" value="TreeGrafter"/>
</dbReference>
<feature type="region of interest" description="Disordered" evidence="5">
    <location>
        <begin position="112"/>
        <end position="185"/>
    </location>
</feature>
<dbReference type="InterPro" id="IPR032284">
    <property type="entry name" value="RecQ_Zn-bd"/>
</dbReference>
<dbReference type="SUPFAM" id="SSF52540">
    <property type="entry name" value="P-loop containing nucleoside triphosphate hydrolases"/>
    <property type="match status" value="1"/>
</dbReference>
<feature type="compositionally biased region" description="Basic and acidic residues" evidence="5">
    <location>
        <begin position="690"/>
        <end position="713"/>
    </location>
</feature>
<dbReference type="SMART" id="SM00490">
    <property type="entry name" value="HELICc"/>
    <property type="match status" value="1"/>
</dbReference>
<dbReference type="GO" id="GO:0043138">
    <property type="term" value="F:3'-5' DNA helicase activity"/>
    <property type="evidence" value="ECO:0007669"/>
    <property type="project" value="UniProtKB-EC"/>
</dbReference>
<evidence type="ECO:0000256" key="4">
    <source>
        <dbReference type="PROSITE-ProRule" id="PRU00708"/>
    </source>
</evidence>
<comment type="similarity">
    <text evidence="1">Belongs to the helicase family. RecQ subfamily.</text>
</comment>
<reference evidence="7 8" key="1">
    <citation type="submission" date="2020-01" db="EMBL/GenBank/DDBJ databases">
        <title>Draft genome sequence of Aspergillus udagawae IFM 46972.</title>
        <authorList>
            <person name="Takahashi H."/>
            <person name="Yaguchi T."/>
        </authorList>
    </citation>
    <scope>NUCLEOTIDE SEQUENCE [LARGE SCALE GENOMIC DNA]</scope>
    <source>
        <strain evidence="7 8">IFM 46972</strain>
    </source>
</reference>
<dbReference type="EMBL" id="BLKC01000011">
    <property type="protein sequence ID" value="GFF28561.1"/>
    <property type="molecule type" value="Genomic_DNA"/>
</dbReference>
<evidence type="ECO:0000256" key="3">
    <source>
        <dbReference type="ARBA" id="ARBA00034808"/>
    </source>
</evidence>
<dbReference type="GO" id="GO:0005737">
    <property type="term" value="C:cytoplasm"/>
    <property type="evidence" value="ECO:0007669"/>
    <property type="project" value="TreeGrafter"/>
</dbReference>
<sequence>MPVSDTPSPSYNASIKRLGYRRIRPSVASIAEIFVSSLVMASFCRDHSPRNRGLSTMAVKTSTNNMARMKGKSLVTIRRLTSGKRPAPSNSPVECFGFDRLRTQRTFNSGVVQKVKDEDQGESYGTQKNVAGLNQRAEDLEARRNQGHNSQSALLRSKRTSFLDDNGPSKEPHPSDSDESVSNQTRDQFDALESPVHLIEPVSEKQSNASSWGAHPKKLECLLNRKQASEPDADCTMTPSPPLKVGKDTNRDAIEFQAVERFLEAVEDPKKTNQYIFRLYRDLPSPGVAHLSKRTRGLLLRRMSQPPNRRWADARRYLAIVEDMIAAKLPLSPALWTSAIHLAGRAMGHVKKQDLVRSIGIWQQMEHLAGIESDPVVFTILFDIAIKSSQFTVADRLLQEMSKRGIEFRRAGKVSKIYYYGMLRDVNGIHRAFDEFLAAGEIVDTAVLNCLMTSFIRAGKIRIAESLYQRMMQAQAAARPAGDTDYKGVPTHQPALASELVLYRKAAKELNRAFEMAARIKHTLPAHYRALQESIPMSPDTRTFHIFLSYHAIHSGNLQAFSNIVEDMEKTFAIPPRGMIYLLLFEGFARHGRKKKDWTADKLRFAWRSYVRALYESRTRLNGDFSIHRPALTWENPLKTDSATVLTTLADSSPPTVGLYTPLPSSTGEIKAASNVSERADGSDVSNTSEIKDTPEEKEVQDSSHRMDEKEDGISEGEQIIEPDDGIDLDVDDLFLAPTESAPSDSDPMEHELGRRIENGVFLGRRMILLIIRAFGTCCGPEEVMDVWLSLERIWRPQKRKALDVLAVKEELNNDSCGVSPSRFDAIDEAHCISEWGHDFRPAYKQLSWFRRHLNEPPVPISAFTATATPRVRADIINILGLEPAQLKLFNTPSARPNIHYEIRYLEDFAEDPLEIKNFQLNDLHSWLKSIRSRREARLDVKDAVLPPIFGIVYVPYRVIAEQLATALTKVSDGSIRAVAYHAGLSSEDRNRVQTEWTASRPLAAGKGPHPSFYIIVATNAFGMGIDNPHVRFVVHWTPPRSFEGLVQESGRAGRDGRAAASLIYYNTQERDRVLDRLYKDVQNAKIRAGIKGDDSNETPDSCTKAVHSLQSHSARLQSFNQVIRYCETVTQCRHELIKDFFGDQELEMMGSQVAGRNIMTEGATTSPCDFACDFCKYGTIELRKRKASMPPPSDLSAFMDRSLVQIIQGMFRDLH</sequence>
<evidence type="ECO:0000256" key="5">
    <source>
        <dbReference type="SAM" id="MobiDB-lite"/>
    </source>
</evidence>
<dbReference type="GO" id="GO:0000724">
    <property type="term" value="P:double-strand break repair via homologous recombination"/>
    <property type="evidence" value="ECO:0007669"/>
    <property type="project" value="TreeGrafter"/>
</dbReference>
<dbReference type="PANTHER" id="PTHR13710">
    <property type="entry name" value="DNA HELICASE RECQ FAMILY MEMBER"/>
    <property type="match status" value="1"/>
</dbReference>
<dbReference type="InterPro" id="IPR027417">
    <property type="entry name" value="P-loop_NTPase"/>
</dbReference>
<dbReference type="Gene3D" id="3.40.50.300">
    <property type="entry name" value="P-loop containing nucleotide triphosphate hydrolases"/>
    <property type="match status" value="2"/>
</dbReference>
<dbReference type="GO" id="GO:0005694">
    <property type="term" value="C:chromosome"/>
    <property type="evidence" value="ECO:0007669"/>
    <property type="project" value="TreeGrafter"/>
</dbReference>
<protein>
    <recommendedName>
        <fullName evidence="3">DNA 3'-5' helicase</fullName>
        <ecNumber evidence="3">5.6.2.4</ecNumber>
    </recommendedName>
</protein>
<feature type="repeat" description="PPR" evidence="4">
    <location>
        <begin position="444"/>
        <end position="478"/>
    </location>
</feature>
<dbReference type="Pfam" id="PF00271">
    <property type="entry name" value="Helicase_C"/>
    <property type="match status" value="1"/>
</dbReference>